<dbReference type="GO" id="GO:0000724">
    <property type="term" value="P:double-strand break repair via homologous recombination"/>
    <property type="evidence" value="ECO:0007669"/>
    <property type="project" value="TreeGrafter"/>
</dbReference>
<dbReference type="GO" id="GO:0005815">
    <property type="term" value="C:microtubule organizing center"/>
    <property type="evidence" value="ECO:0007669"/>
    <property type="project" value="TreeGrafter"/>
</dbReference>
<feature type="domain" description="RecA family profile 1" evidence="3">
    <location>
        <begin position="87"/>
        <end position="194"/>
    </location>
</feature>
<evidence type="ECO:0000256" key="1">
    <source>
        <dbReference type="ARBA" id="ARBA00004123"/>
    </source>
</evidence>
<dbReference type="PROSITE" id="PS50162">
    <property type="entry name" value="RECA_2"/>
    <property type="match status" value="1"/>
</dbReference>
<dbReference type="GO" id="GO:0000723">
    <property type="term" value="P:telomere maintenance"/>
    <property type="evidence" value="ECO:0007669"/>
    <property type="project" value="TreeGrafter"/>
</dbReference>
<proteinExistence type="predicted"/>
<reference evidence="4" key="2">
    <citation type="submission" date="2025-08" db="UniProtKB">
        <authorList>
            <consortium name="Ensembl"/>
        </authorList>
    </citation>
    <scope>IDENTIFICATION</scope>
</reference>
<dbReference type="Pfam" id="PF08423">
    <property type="entry name" value="Rad51"/>
    <property type="match status" value="1"/>
</dbReference>
<reference evidence="4" key="1">
    <citation type="submission" date="2021-06" db="EMBL/GenBank/DDBJ databases">
        <authorList>
            <consortium name="Wellcome Sanger Institute Data Sharing"/>
        </authorList>
    </citation>
    <scope>NUCLEOTIDE SEQUENCE [LARGE SCALE GENOMIC DNA]</scope>
</reference>
<dbReference type="InterPro" id="IPR013632">
    <property type="entry name" value="Rad51_C"/>
</dbReference>
<dbReference type="Proteomes" id="UP000694620">
    <property type="component" value="Chromosome 8"/>
</dbReference>
<dbReference type="GO" id="GO:0005524">
    <property type="term" value="F:ATP binding"/>
    <property type="evidence" value="ECO:0007669"/>
    <property type="project" value="InterPro"/>
</dbReference>
<evidence type="ECO:0000259" key="3">
    <source>
        <dbReference type="PROSITE" id="PS50162"/>
    </source>
</evidence>
<sequence>MNYVFVSSHLFYCTITFHFFPTYKIVYFSSHKHNSHMKKGLYSSFTDCISSFRTLSLTLVAINRVLLAQYASFPINGADLYDELLSSTAILSTGNESLDKLLDSGLYTGEVTELIGSPGSGKTQVCLGVAANVACELKRNVVYIDSTGGLSASRLLEIVKSKVSTAEQQLDALRRIYVTEVFDIFSMLKVLQTLRTGGFPEVTNHVIRESNGAVKPGLGRSWSHVPRTRILLQHVNSEMTTQNGLRRATLLKSSRQVTVDVVSKWWFVFEDLQINGFVN</sequence>
<dbReference type="GeneTree" id="ENSGT00940000159095"/>
<protein>
    <submittedName>
        <fullName evidence="4">RAD51 paralog D</fullName>
    </submittedName>
</protein>
<reference evidence="4" key="3">
    <citation type="submission" date="2025-09" db="UniProtKB">
        <authorList>
            <consortium name="Ensembl"/>
        </authorList>
    </citation>
    <scope>IDENTIFICATION</scope>
</reference>
<dbReference type="SUPFAM" id="SSF52540">
    <property type="entry name" value="P-loop containing nucleoside triphosphate hydrolases"/>
    <property type="match status" value="1"/>
</dbReference>
<organism evidence="4 5">
    <name type="scientific">Erpetoichthys calabaricus</name>
    <name type="common">Rope fish</name>
    <name type="synonym">Calamoichthys calabaricus</name>
    <dbReference type="NCBI Taxonomy" id="27687"/>
    <lineage>
        <taxon>Eukaryota</taxon>
        <taxon>Metazoa</taxon>
        <taxon>Chordata</taxon>
        <taxon>Craniata</taxon>
        <taxon>Vertebrata</taxon>
        <taxon>Euteleostomi</taxon>
        <taxon>Actinopterygii</taxon>
        <taxon>Polypteriformes</taxon>
        <taxon>Polypteridae</taxon>
        <taxon>Erpetoichthys</taxon>
    </lineage>
</organism>
<accession>A0A8C4S2D4</accession>
<dbReference type="AlphaFoldDB" id="A0A8C4S2D4"/>
<dbReference type="GO" id="GO:0033063">
    <property type="term" value="C:Rad51B-Rad51C-Rad51D-XRCC2 complex"/>
    <property type="evidence" value="ECO:0007669"/>
    <property type="project" value="TreeGrafter"/>
</dbReference>
<dbReference type="PANTHER" id="PTHR46457">
    <property type="entry name" value="DNA REPAIR PROTEIN RAD51 HOMOLOG 4"/>
    <property type="match status" value="1"/>
</dbReference>
<evidence type="ECO:0000313" key="4">
    <source>
        <dbReference type="Ensembl" id="ENSECRP00000010682.1"/>
    </source>
</evidence>
<name>A0A8C4S2D4_ERPCA</name>
<dbReference type="PANTHER" id="PTHR46457:SF1">
    <property type="entry name" value="DNA REPAIR PROTEIN RAD51 HOMOLOG 4"/>
    <property type="match status" value="1"/>
</dbReference>
<dbReference type="GO" id="GO:0140664">
    <property type="term" value="F:ATP-dependent DNA damage sensor activity"/>
    <property type="evidence" value="ECO:0007669"/>
    <property type="project" value="InterPro"/>
</dbReference>
<evidence type="ECO:0000256" key="2">
    <source>
        <dbReference type="ARBA" id="ARBA00023242"/>
    </source>
</evidence>
<dbReference type="GO" id="GO:0005657">
    <property type="term" value="C:replication fork"/>
    <property type="evidence" value="ECO:0007669"/>
    <property type="project" value="TreeGrafter"/>
</dbReference>
<dbReference type="GO" id="GO:0042148">
    <property type="term" value="P:DNA strand invasion"/>
    <property type="evidence" value="ECO:0007669"/>
    <property type="project" value="TreeGrafter"/>
</dbReference>
<dbReference type="GO" id="GO:0000400">
    <property type="term" value="F:four-way junction DNA binding"/>
    <property type="evidence" value="ECO:0007669"/>
    <property type="project" value="TreeGrafter"/>
</dbReference>
<gene>
    <name evidence="4" type="primary">rad51d</name>
</gene>
<dbReference type="Ensembl" id="ENSECRT00000010859.1">
    <property type="protein sequence ID" value="ENSECRP00000010682.1"/>
    <property type="gene ID" value="ENSECRG00000007059.1"/>
</dbReference>
<keyword evidence="2" id="KW-0539">Nucleus</keyword>
<dbReference type="InterPro" id="IPR020588">
    <property type="entry name" value="RecA_ATP-bd"/>
</dbReference>
<dbReference type="InterPro" id="IPR027417">
    <property type="entry name" value="P-loop_NTPase"/>
</dbReference>
<keyword evidence="5" id="KW-1185">Reference proteome</keyword>
<evidence type="ECO:0000313" key="5">
    <source>
        <dbReference type="Proteomes" id="UP000694620"/>
    </source>
</evidence>
<dbReference type="InterPro" id="IPR051988">
    <property type="entry name" value="HRR_RAD51_Paralog"/>
</dbReference>
<dbReference type="Gene3D" id="3.40.50.300">
    <property type="entry name" value="P-loop containing nucleotide triphosphate hydrolases"/>
    <property type="match status" value="1"/>
</dbReference>
<comment type="subcellular location">
    <subcellularLocation>
        <location evidence="1">Nucleus</location>
    </subcellularLocation>
</comment>
<dbReference type="GO" id="GO:0003697">
    <property type="term" value="F:single-stranded DNA binding"/>
    <property type="evidence" value="ECO:0007669"/>
    <property type="project" value="TreeGrafter"/>
</dbReference>
<dbReference type="GO" id="GO:0007131">
    <property type="term" value="P:reciprocal meiotic recombination"/>
    <property type="evidence" value="ECO:0007669"/>
    <property type="project" value="TreeGrafter"/>
</dbReference>